<keyword evidence="1" id="KW-1133">Transmembrane helix</keyword>
<feature type="transmembrane region" description="Helical" evidence="1">
    <location>
        <begin position="104"/>
        <end position="122"/>
    </location>
</feature>
<keyword evidence="4" id="KW-1185">Reference proteome</keyword>
<evidence type="ECO:0000259" key="2">
    <source>
        <dbReference type="SMART" id="SM00460"/>
    </source>
</evidence>
<organism evidence="3 4">
    <name type="scientific">Neptuniibacter pectenicola</name>
    <dbReference type="NCBI Taxonomy" id="1806669"/>
    <lineage>
        <taxon>Bacteria</taxon>
        <taxon>Pseudomonadati</taxon>
        <taxon>Pseudomonadota</taxon>
        <taxon>Gammaproteobacteria</taxon>
        <taxon>Oceanospirillales</taxon>
        <taxon>Oceanospirillaceae</taxon>
        <taxon>Neptuniibacter</taxon>
    </lineage>
</organism>
<dbReference type="SUPFAM" id="SSF54001">
    <property type="entry name" value="Cysteine proteinases"/>
    <property type="match status" value="1"/>
</dbReference>
<dbReference type="InterPro" id="IPR002931">
    <property type="entry name" value="Transglutaminase-like"/>
</dbReference>
<dbReference type="PANTHER" id="PTHR42736:SF1">
    <property type="entry name" value="PROTEIN-GLUTAMINE GAMMA-GLUTAMYLTRANSFERASE"/>
    <property type="match status" value="1"/>
</dbReference>
<feature type="domain" description="Transglutaminase-like" evidence="2">
    <location>
        <begin position="396"/>
        <end position="467"/>
    </location>
</feature>
<dbReference type="InterPro" id="IPR038765">
    <property type="entry name" value="Papain-like_cys_pep_sf"/>
</dbReference>
<dbReference type="Proteomes" id="UP001449225">
    <property type="component" value="Unassembled WGS sequence"/>
</dbReference>
<dbReference type="Pfam" id="PF13559">
    <property type="entry name" value="DUF4129"/>
    <property type="match status" value="1"/>
</dbReference>
<evidence type="ECO:0000313" key="4">
    <source>
        <dbReference type="Proteomes" id="UP001449225"/>
    </source>
</evidence>
<keyword evidence="1" id="KW-0812">Transmembrane</keyword>
<accession>A0ABU9TTE1</accession>
<feature type="transmembrane region" description="Helical" evidence="1">
    <location>
        <begin position="546"/>
        <end position="566"/>
    </location>
</feature>
<name>A0ABU9TTE1_9GAMM</name>
<sequence length="665" mass="75255">MNDLQLTRTALLWQLLSVVVALLPHVFHLPYWITFVVLLCIAWRLMVYLGRWSLPSKWVKTGLVLAAGVGVLASYKQGGGISITVALLVVGFGLKVIELYHRRDALIVLYVAYLVVATSFLFSQSVGAAVYALFALIIVTTALMSTNISRETRFTYPLKRSVLMLIPAFPLMVVLFIAMPRFGPLWEVGLDKSAAKTGLSDTMTPGDITRLTRSAEVAFRVSFSGSVPDQTQLYWRAIVLNDFDGRGWLNDGKPLPKFTPTKRAEPERLFRYELILEASQQHYVPVLDYPVLWPRELNLHRDMTLSSGTKVVNREQYPFTSGVVNNLDVERELDDFERTLYLPAGNEKAKQLARRWWAETETPDGFIAKIQQYYHQGFHYSLTPPPLGDESVSDFLLNTKTGFCGHFASATAVLLRAVGIPARIVTGYQGGEWNPYENYFLVRQYDAHAWVEAWFPEKGWVRLDPTAWVAPSRVEAPADETLSTDRAFLQDSALSAWNISNNKWIMQVRHRIEALNYGWHRWVLNYHHQQQGLLERLLGGVSPLKLALFLLLPFSVVIAITVALSLNARKVAPLNPVDKLIVRLSTHFAKEGLERQTGETVSDYCDRLARHRPDDASHFMQISAGYERIRHGQGNDPELVVQLRQAVVRCTNARGGLFARLCWWG</sequence>
<dbReference type="InterPro" id="IPR025403">
    <property type="entry name" value="TgpA-like_C"/>
</dbReference>
<evidence type="ECO:0000313" key="3">
    <source>
        <dbReference type="EMBL" id="MEM5536993.1"/>
    </source>
</evidence>
<keyword evidence="1" id="KW-0472">Membrane</keyword>
<dbReference type="RefSeq" id="WP_342854576.1">
    <property type="nucleotide sequence ID" value="NZ_JBBMRA010000010.1"/>
</dbReference>
<gene>
    <name evidence="3" type="ORF">WNY58_11380</name>
</gene>
<feature type="transmembrane region" description="Helical" evidence="1">
    <location>
        <begin position="128"/>
        <end position="149"/>
    </location>
</feature>
<reference evidence="3 4" key="1">
    <citation type="submission" date="2024-03" db="EMBL/GenBank/DDBJ databases">
        <title>Community enrichment and isolation of bacterial strains for fucoidan degradation.</title>
        <authorList>
            <person name="Sichert A."/>
        </authorList>
    </citation>
    <scope>NUCLEOTIDE SEQUENCE [LARGE SCALE GENOMIC DNA]</scope>
    <source>
        <strain evidence="3 4">AS76</strain>
    </source>
</reference>
<dbReference type="Pfam" id="PF11992">
    <property type="entry name" value="TgpA_N"/>
    <property type="match status" value="1"/>
</dbReference>
<proteinExistence type="predicted"/>
<dbReference type="SMART" id="SM00460">
    <property type="entry name" value="TGc"/>
    <property type="match status" value="1"/>
</dbReference>
<dbReference type="EMBL" id="JBBMRA010000010">
    <property type="protein sequence ID" value="MEM5536993.1"/>
    <property type="molecule type" value="Genomic_DNA"/>
</dbReference>
<dbReference type="PANTHER" id="PTHR42736">
    <property type="entry name" value="PROTEIN-GLUTAMINE GAMMA-GLUTAMYLTRANSFERASE"/>
    <property type="match status" value="1"/>
</dbReference>
<dbReference type="Gene3D" id="3.10.620.30">
    <property type="match status" value="1"/>
</dbReference>
<dbReference type="InterPro" id="IPR052901">
    <property type="entry name" value="Bact_TGase-like"/>
</dbReference>
<feature type="transmembrane region" description="Helical" evidence="1">
    <location>
        <begin position="81"/>
        <end position="97"/>
    </location>
</feature>
<dbReference type="InterPro" id="IPR021878">
    <property type="entry name" value="TgpA_N"/>
</dbReference>
<dbReference type="Pfam" id="PF01841">
    <property type="entry name" value="Transglut_core"/>
    <property type="match status" value="1"/>
</dbReference>
<comment type="caution">
    <text evidence="3">The sequence shown here is derived from an EMBL/GenBank/DDBJ whole genome shotgun (WGS) entry which is preliminary data.</text>
</comment>
<feature type="transmembrane region" description="Helical" evidence="1">
    <location>
        <begin position="31"/>
        <end position="49"/>
    </location>
</feature>
<feature type="transmembrane region" description="Helical" evidence="1">
    <location>
        <begin position="161"/>
        <end position="179"/>
    </location>
</feature>
<protein>
    <submittedName>
        <fullName evidence="3">DUF3488 and transglutaminase-like domain-containing protein</fullName>
    </submittedName>
</protein>
<evidence type="ECO:0000256" key="1">
    <source>
        <dbReference type="SAM" id="Phobius"/>
    </source>
</evidence>